<evidence type="ECO:0000313" key="4">
    <source>
        <dbReference type="EMBL" id="KAK9930971.1"/>
    </source>
</evidence>
<dbReference type="PANTHER" id="PTHR42776:SF4">
    <property type="entry name" value="ACYLAMINO-ACID-RELEASING ENZYME"/>
    <property type="match status" value="1"/>
</dbReference>
<proteinExistence type="inferred from homology"/>
<comment type="similarity">
    <text evidence="1">Belongs to the peptidase S9C family.</text>
</comment>
<evidence type="ECO:0000256" key="1">
    <source>
        <dbReference type="ARBA" id="ARBA00010040"/>
    </source>
</evidence>
<keyword evidence="5" id="KW-1185">Reference proteome</keyword>
<dbReference type="Pfam" id="PF19283">
    <property type="entry name" value="APEH_N"/>
    <property type="match status" value="1"/>
</dbReference>
<evidence type="ECO:0000313" key="5">
    <source>
        <dbReference type="Proteomes" id="UP001457282"/>
    </source>
</evidence>
<evidence type="ECO:0000256" key="2">
    <source>
        <dbReference type="ARBA" id="ARBA00022801"/>
    </source>
</evidence>
<reference evidence="4 5" key="1">
    <citation type="journal article" date="2023" name="G3 (Bethesda)">
        <title>A chromosome-length genome assembly and annotation of blackberry (Rubus argutus, cv. 'Hillquist').</title>
        <authorList>
            <person name="Bruna T."/>
            <person name="Aryal R."/>
            <person name="Dudchenko O."/>
            <person name="Sargent D.J."/>
            <person name="Mead D."/>
            <person name="Buti M."/>
            <person name="Cavallini A."/>
            <person name="Hytonen T."/>
            <person name="Andres J."/>
            <person name="Pham M."/>
            <person name="Weisz D."/>
            <person name="Mascagni F."/>
            <person name="Usai G."/>
            <person name="Natali L."/>
            <person name="Bassil N."/>
            <person name="Fernandez G.E."/>
            <person name="Lomsadze A."/>
            <person name="Armour M."/>
            <person name="Olukolu B."/>
            <person name="Poorten T."/>
            <person name="Britton C."/>
            <person name="Davik J."/>
            <person name="Ashrafi H."/>
            <person name="Aiden E.L."/>
            <person name="Borodovsky M."/>
            <person name="Worthington M."/>
        </authorList>
    </citation>
    <scope>NUCLEOTIDE SEQUENCE [LARGE SCALE GENOMIC DNA]</scope>
    <source>
        <strain evidence="4">PI 553951</strain>
    </source>
</reference>
<evidence type="ECO:0000259" key="3">
    <source>
        <dbReference type="Pfam" id="PF19283"/>
    </source>
</evidence>
<dbReference type="GO" id="GO:0004252">
    <property type="term" value="F:serine-type endopeptidase activity"/>
    <property type="evidence" value="ECO:0007669"/>
    <property type="project" value="TreeGrafter"/>
</dbReference>
<comment type="caution">
    <text evidence="4">The sequence shown here is derived from an EMBL/GenBank/DDBJ whole genome shotgun (WGS) entry which is preliminary data.</text>
</comment>
<dbReference type="EMBL" id="JBEDUW010000004">
    <property type="protein sequence ID" value="KAK9930971.1"/>
    <property type="molecule type" value="Genomic_DNA"/>
</dbReference>
<dbReference type="AlphaFoldDB" id="A0AAW1X4K1"/>
<feature type="domain" description="Acylamino-acid-releasing enzyme N-terminal" evidence="3">
    <location>
        <begin position="2"/>
        <end position="74"/>
    </location>
</feature>
<name>A0AAW1X4K1_RUBAR</name>
<gene>
    <name evidence="4" type="ORF">M0R45_018271</name>
</gene>
<accession>A0AAW1X4K1</accession>
<sequence>MERPLGIDATTAEEYASQSRVLQEFAAISSIDKAWIKSDTRAGSQAMFTISQSNLVANQSRKFILSSHISKQLATPSTSDGLHFPSR</sequence>
<dbReference type="InterPro" id="IPR045550">
    <property type="entry name" value="AARE_N"/>
</dbReference>
<protein>
    <recommendedName>
        <fullName evidence="3">Acylamino-acid-releasing enzyme N-terminal domain-containing protein</fullName>
    </recommendedName>
</protein>
<keyword evidence="2" id="KW-0378">Hydrolase</keyword>
<dbReference type="Proteomes" id="UP001457282">
    <property type="component" value="Unassembled WGS sequence"/>
</dbReference>
<dbReference type="PANTHER" id="PTHR42776">
    <property type="entry name" value="SERINE PEPTIDASE S9 FAMILY MEMBER"/>
    <property type="match status" value="1"/>
</dbReference>
<organism evidence="4 5">
    <name type="scientific">Rubus argutus</name>
    <name type="common">Southern blackberry</name>
    <dbReference type="NCBI Taxonomy" id="59490"/>
    <lineage>
        <taxon>Eukaryota</taxon>
        <taxon>Viridiplantae</taxon>
        <taxon>Streptophyta</taxon>
        <taxon>Embryophyta</taxon>
        <taxon>Tracheophyta</taxon>
        <taxon>Spermatophyta</taxon>
        <taxon>Magnoliopsida</taxon>
        <taxon>eudicotyledons</taxon>
        <taxon>Gunneridae</taxon>
        <taxon>Pentapetalae</taxon>
        <taxon>rosids</taxon>
        <taxon>fabids</taxon>
        <taxon>Rosales</taxon>
        <taxon>Rosaceae</taxon>
        <taxon>Rosoideae</taxon>
        <taxon>Rosoideae incertae sedis</taxon>
        <taxon>Rubus</taxon>
    </lineage>
</organism>